<reference evidence="2" key="1">
    <citation type="journal article" date="2023" name="Mol. Phylogenet. Evol.">
        <title>Genome-scale phylogeny and comparative genomics of the fungal order Sordariales.</title>
        <authorList>
            <person name="Hensen N."/>
            <person name="Bonometti L."/>
            <person name="Westerberg I."/>
            <person name="Brannstrom I.O."/>
            <person name="Guillou S."/>
            <person name="Cros-Aarteil S."/>
            <person name="Calhoun S."/>
            <person name="Haridas S."/>
            <person name="Kuo A."/>
            <person name="Mondo S."/>
            <person name="Pangilinan J."/>
            <person name="Riley R."/>
            <person name="LaButti K."/>
            <person name="Andreopoulos B."/>
            <person name="Lipzen A."/>
            <person name="Chen C."/>
            <person name="Yan M."/>
            <person name="Daum C."/>
            <person name="Ng V."/>
            <person name="Clum A."/>
            <person name="Steindorff A."/>
            <person name="Ohm R.A."/>
            <person name="Martin F."/>
            <person name="Silar P."/>
            <person name="Natvig D.O."/>
            <person name="Lalanne C."/>
            <person name="Gautier V."/>
            <person name="Ament-Velasquez S.L."/>
            <person name="Kruys A."/>
            <person name="Hutchinson M.I."/>
            <person name="Powell A.J."/>
            <person name="Barry K."/>
            <person name="Miller A.N."/>
            <person name="Grigoriev I.V."/>
            <person name="Debuchy R."/>
            <person name="Gladieux P."/>
            <person name="Hiltunen Thoren M."/>
            <person name="Johannesson H."/>
        </authorList>
    </citation>
    <scope>NUCLEOTIDE SEQUENCE</scope>
    <source>
        <strain evidence="2">CBS 955.72</strain>
    </source>
</reference>
<accession>A0AAJ0ML15</accession>
<dbReference type="PANTHER" id="PTHR34598:SF3">
    <property type="entry name" value="OXIDOREDUCTASE AN1597"/>
    <property type="match status" value="1"/>
</dbReference>
<dbReference type="AlphaFoldDB" id="A0AAJ0ML15"/>
<evidence type="ECO:0000256" key="1">
    <source>
        <dbReference type="ARBA" id="ARBA00023604"/>
    </source>
</evidence>
<dbReference type="NCBIfam" id="NF041278">
    <property type="entry name" value="CmcJ_NvfI_EfuI"/>
    <property type="match status" value="1"/>
</dbReference>
<proteinExistence type="inferred from homology"/>
<name>A0AAJ0ML15_9PEZI</name>
<gene>
    <name evidence="2" type="ORF">B0T25DRAFT_61125</name>
</gene>
<reference evidence="2" key="2">
    <citation type="submission" date="2023-06" db="EMBL/GenBank/DDBJ databases">
        <authorList>
            <consortium name="Lawrence Berkeley National Laboratory"/>
            <person name="Haridas S."/>
            <person name="Hensen N."/>
            <person name="Bonometti L."/>
            <person name="Westerberg I."/>
            <person name="Brannstrom I.O."/>
            <person name="Guillou S."/>
            <person name="Cros-Aarteil S."/>
            <person name="Calhoun S."/>
            <person name="Kuo A."/>
            <person name="Mondo S."/>
            <person name="Pangilinan J."/>
            <person name="Riley R."/>
            <person name="Labutti K."/>
            <person name="Andreopoulos B."/>
            <person name="Lipzen A."/>
            <person name="Chen C."/>
            <person name="Yanf M."/>
            <person name="Daum C."/>
            <person name="Ng V."/>
            <person name="Clum A."/>
            <person name="Steindorff A."/>
            <person name="Ohm R."/>
            <person name="Martin F."/>
            <person name="Silar P."/>
            <person name="Natvig D."/>
            <person name="Lalanne C."/>
            <person name="Gautier V."/>
            <person name="Ament-Velasquez S.L."/>
            <person name="Kruys A."/>
            <person name="Hutchinson M.I."/>
            <person name="Powell A.J."/>
            <person name="Barry K."/>
            <person name="Miller A.N."/>
            <person name="Grigoriev I.V."/>
            <person name="Debuchy R."/>
            <person name="Gladieux P."/>
            <person name="Thoren M.H."/>
            <person name="Johannesson H."/>
        </authorList>
    </citation>
    <scope>NUCLEOTIDE SEQUENCE</scope>
    <source>
        <strain evidence="2">CBS 955.72</strain>
    </source>
</reference>
<dbReference type="InterPro" id="IPR044053">
    <property type="entry name" value="AsaB-like"/>
</dbReference>
<organism evidence="2 3">
    <name type="scientific">Lasiosphaeria hispida</name>
    <dbReference type="NCBI Taxonomy" id="260671"/>
    <lineage>
        <taxon>Eukaryota</taxon>
        <taxon>Fungi</taxon>
        <taxon>Dikarya</taxon>
        <taxon>Ascomycota</taxon>
        <taxon>Pezizomycotina</taxon>
        <taxon>Sordariomycetes</taxon>
        <taxon>Sordariomycetidae</taxon>
        <taxon>Sordariales</taxon>
        <taxon>Lasiosphaeriaceae</taxon>
        <taxon>Lasiosphaeria</taxon>
    </lineage>
</organism>
<evidence type="ECO:0000313" key="2">
    <source>
        <dbReference type="EMBL" id="KAK3364322.1"/>
    </source>
</evidence>
<protein>
    <submittedName>
        <fullName evidence="2">Uncharacterized protein</fullName>
    </submittedName>
</protein>
<dbReference type="PANTHER" id="PTHR34598">
    <property type="entry name" value="BLL6449 PROTEIN"/>
    <property type="match status" value="1"/>
</dbReference>
<dbReference type="Proteomes" id="UP001275084">
    <property type="component" value="Unassembled WGS sequence"/>
</dbReference>
<comment type="similarity">
    <text evidence="1">Belongs to the asaB hydroxylase/desaturase family.</text>
</comment>
<comment type="caution">
    <text evidence="2">The sequence shown here is derived from an EMBL/GenBank/DDBJ whole genome shotgun (WGS) entry which is preliminary data.</text>
</comment>
<keyword evidence="3" id="KW-1185">Reference proteome</keyword>
<dbReference type="GO" id="GO:0016491">
    <property type="term" value="F:oxidoreductase activity"/>
    <property type="evidence" value="ECO:0007669"/>
    <property type="project" value="InterPro"/>
</dbReference>
<dbReference type="EMBL" id="JAUIQD010000001">
    <property type="protein sequence ID" value="KAK3364322.1"/>
    <property type="molecule type" value="Genomic_DNA"/>
</dbReference>
<evidence type="ECO:0000313" key="3">
    <source>
        <dbReference type="Proteomes" id="UP001275084"/>
    </source>
</evidence>
<sequence>MDLTMKDNIQFLRELPIYQEEQPYQLYGFPNQDSLARENCEFEAVDVEVIDTREHPVTIQDHGFAFVRFKSACDLNAKHFETVGGDPTTLMQYLEETIGFIRNMFEPLDVVCFDWRFRRRDPKASPGIPPRDLKDIRNFALPSGDVVHCDYSMDGGFDRLKTQLLAHELDDFVKENRMARMVNVWRPLNRVVRNTPLLLCDRCTVPKTDLIEVDTYCRTRWRNPISFSIGTIIAGTPCQPRGTRRWWCFRPGLRNLGVTLRIARHMAPVRHRPITGPTLGRALRFVSS</sequence>